<dbReference type="Proteomes" id="UP000261580">
    <property type="component" value="Unassembled WGS sequence"/>
</dbReference>
<feature type="chain" id="PRO_5018783239" description="SPRY-associated domain-containing protein" evidence="3">
    <location>
        <begin position="25"/>
        <end position="76"/>
    </location>
</feature>
<reference evidence="4" key="1">
    <citation type="submission" date="2025-08" db="UniProtKB">
        <authorList>
            <consortium name="Ensembl"/>
        </authorList>
    </citation>
    <scope>IDENTIFICATION</scope>
</reference>
<name>A0A3Q4MMP2_NEOBR</name>
<evidence type="ECO:0000256" key="3">
    <source>
        <dbReference type="SAM" id="SignalP"/>
    </source>
</evidence>
<reference evidence="4" key="2">
    <citation type="submission" date="2025-09" db="UniProtKB">
        <authorList>
            <consortium name="Ensembl"/>
        </authorList>
    </citation>
    <scope>IDENTIFICATION</scope>
</reference>
<protein>
    <recommendedName>
        <fullName evidence="6">SPRY-associated domain-containing protein</fullName>
    </recommendedName>
</protein>
<organism evidence="4 5">
    <name type="scientific">Neolamprologus brichardi</name>
    <name type="common">Fairy cichlid</name>
    <name type="synonym">Lamprologus brichardi</name>
    <dbReference type="NCBI Taxonomy" id="32507"/>
    <lineage>
        <taxon>Eukaryota</taxon>
        <taxon>Metazoa</taxon>
        <taxon>Chordata</taxon>
        <taxon>Craniata</taxon>
        <taxon>Vertebrata</taxon>
        <taxon>Euteleostomi</taxon>
        <taxon>Actinopterygii</taxon>
        <taxon>Neopterygii</taxon>
        <taxon>Teleostei</taxon>
        <taxon>Neoteleostei</taxon>
        <taxon>Acanthomorphata</taxon>
        <taxon>Ovalentaria</taxon>
        <taxon>Cichlomorphae</taxon>
        <taxon>Cichliformes</taxon>
        <taxon>Cichlidae</taxon>
        <taxon>African cichlids</taxon>
        <taxon>Pseudocrenilabrinae</taxon>
        <taxon>Lamprologini</taxon>
        <taxon>Neolamprologus</taxon>
    </lineage>
</organism>
<dbReference type="InterPro" id="IPR051261">
    <property type="entry name" value="NLR"/>
</dbReference>
<evidence type="ECO:0000313" key="4">
    <source>
        <dbReference type="Ensembl" id="ENSNBRP00000014689.1"/>
    </source>
</evidence>
<proteinExistence type="predicted"/>
<dbReference type="AlphaFoldDB" id="A0A3Q4MMP2"/>
<accession>A0A3Q4MMP2</accession>
<dbReference type="InterPro" id="IPR032675">
    <property type="entry name" value="LRR_dom_sf"/>
</dbReference>
<dbReference type="Ensembl" id="ENSNBRT00000015087.1">
    <property type="protein sequence ID" value="ENSNBRP00000014689.1"/>
    <property type="gene ID" value="ENSNBRG00000011365.1"/>
</dbReference>
<evidence type="ECO:0000256" key="1">
    <source>
        <dbReference type="ARBA" id="ARBA00022614"/>
    </source>
</evidence>
<dbReference type="STRING" id="32507.ENSNBRP00000014689"/>
<dbReference type="PANTHER" id="PTHR24106">
    <property type="entry name" value="NACHT, LRR AND CARD DOMAINS-CONTAINING"/>
    <property type="match status" value="1"/>
</dbReference>
<dbReference type="InterPro" id="IPR001611">
    <property type="entry name" value="Leu-rich_rpt"/>
</dbReference>
<dbReference type="SMART" id="SM00368">
    <property type="entry name" value="LRR_RI"/>
    <property type="match status" value="2"/>
</dbReference>
<dbReference type="OMA" id="ITEVGCT"/>
<keyword evidence="5" id="KW-1185">Reference proteome</keyword>
<dbReference type="SUPFAM" id="SSF52047">
    <property type="entry name" value="RNI-like"/>
    <property type="match status" value="1"/>
</dbReference>
<evidence type="ECO:0000256" key="2">
    <source>
        <dbReference type="ARBA" id="ARBA00022737"/>
    </source>
</evidence>
<dbReference type="Gene3D" id="3.80.10.10">
    <property type="entry name" value="Ribonuclease Inhibitor"/>
    <property type="match status" value="1"/>
</dbReference>
<keyword evidence="3" id="KW-0732">Signal</keyword>
<sequence length="76" mass="8489">MDNRRIVVLCVCRLSGCLITEVGCTCLVSALRSNPSHLRELDLSYNHPGDSGMKLLSAGLKDPRWRLDTLRYGENV</sequence>
<dbReference type="Pfam" id="PF13516">
    <property type="entry name" value="LRR_6"/>
    <property type="match status" value="1"/>
</dbReference>
<evidence type="ECO:0008006" key="6">
    <source>
        <dbReference type="Google" id="ProtNLM"/>
    </source>
</evidence>
<dbReference type="Bgee" id="ENSNBRG00000011365">
    <property type="expression patterns" value="Expressed in brain"/>
</dbReference>
<dbReference type="GeneTree" id="ENSGT00990000203737"/>
<evidence type="ECO:0000313" key="5">
    <source>
        <dbReference type="Proteomes" id="UP000261580"/>
    </source>
</evidence>
<keyword evidence="1" id="KW-0433">Leucine-rich repeat</keyword>
<keyword evidence="2" id="KW-0677">Repeat</keyword>
<feature type="signal peptide" evidence="3">
    <location>
        <begin position="1"/>
        <end position="24"/>
    </location>
</feature>